<dbReference type="Proteomes" id="UP000800041">
    <property type="component" value="Unassembled WGS sequence"/>
</dbReference>
<feature type="compositionally biased region" description="Basic and acidic residues" evidence="1">
    <location>
        <begin position="133"/>
        <end position="156"/>
    </location>
</feature>
<feature type="compositionally biased region" description="Acidic residues" evidence="1">
    <location>
        <begin position="170"/>
        <end position="182"/>
    </location>
</feature>
<name>A0A6G1GIU9_9PEZI</name>
<dbReference type="EMBL" id="ML977216">
    <property type="protein sequence ID" value="KAF1980866.1"/>
    <property type="molecule type" value="Genomic_DNA"/>
</dbReference>
<dbReference type="OrthoDB" id="4158987at2759"/>
<feature type="region of interest" description="Disordered" evidence="1">
    <location>
        <begin position="133"/>
        <end position="243"/>
    </location>
</feature>
<evidence type="ECO:0000256" key="1">
    <source>
        <dbReference type="SAM" id="MobiDB-lite"/>
    </source>
</evidence>
<organism evidence="2 3">
    <name type="scientific">Aulographum hederae CBS 113979</name>
    <dbReference type="NCBI Taxonomy" id="1176131"/>
    <lineage>
        <taxon>Eukaryota</taxon>
        <taxon>Fungi</taxon>
        <taxon>Dikarya</taxon>
        <taxon>Ascomycota</taxon>
        <taxon>Pezizomycotina</taxon>
        <taxon>Dothideomycetes</taxon>
        <taxon>Pleosporomycetidae</taxon>
        <taxon>Aulographales</taxon>
        <taxon>Aulographaceae</taxon>
    </lineage>
</organism>
<feature type="compositionally biased region" description="Basic and acidic residues" evidence="1">
    <location>
        <begin position="22"/>
        <end position="55"/>
    </location>
</feature>
<feature type="region of interest" description="Disordered" evidence="1">
    <location>
        <begin position="1"/>
        <end position="55"/>
    </location>
</feature>
<gene>
    <name evidence="2" type="ORF">K402DRAFT_399056</name>
</gene>
<dbReference type="AlphaFoldDB" id="A0A6G1GIU9"/>
<feature type="compositionally biased region" description="Basic and acidic residues" evidence="1">
    <location>
        <begin position="234"/>
        <end position="243"/>
    </location>
</feature>
<accession>A0A6G1GIU9</accession>
<proteinExistence type="predicted"/>
<evidence type="ECO:0008006" key="4">
    <source>
        <dbReference type="Google" id="ProtNLM"/>
    </source>
</evidence>
<evidence type="ECO:0000313" key="2">
    <source>
        <dbReference type="EMBL" id="KAF1980866.1"/>
    </source>
</evidence>
<feature type="compositionally biased region" description="Polar residues" evidence="1">
    <location>
        <begin position="1"/>
        <end position="19"/>
    </location>
</feature>
<keyword evidence="3" id="KW-1185">Reference proteome</keyword>
<reference evidence="2" key="1">
    <citation type="journal article" date="2020" name="Stud. Mycol.">
        <title>101 Dothideomycetes genomes: a test case for predicting lifestyles and emergence of pathogens.</title>
        <authorList>
            <person name="Haridas S."/>
            <person name="Albert R."/>
            <person name="Binder M."/>
            <person name="Bloem J."/>
            <person name="Labutti K."/>
            <person name="Salamov A."/>
            <person name="Andreopoulos B."/>
            <person name="Baker S."/>
            <person name="Barry K."/>
            <person name="Bills G."/>
            <person name="Bluhm B."/>
            <person name="Cannon C."/>
            <person name="Castanera R."/>
            <person name="Culley D."/>
            <person name="Daum C."/>
            <person name="Ezra D."/>
            <person name="Gonzalez J."/>
            <person name="Henrissat B."/>
            <person name="Kuo A."/>
            <person name="Liang C."/>
            <person name="Lipzen A."/>
            <person name="Lutzoni F."/>
            <person name="Magnuson J."/>
            <person name="Mondo S."/>
            <person name="Nolan M."/>
            <person name="Ohm R."/>
            <person name="Pangilinan J."/>
            <person name="Park H.-J."/>
            <person name="Ramirez L."/>
            <person name="Alfaro M."/>
            <person name="Sun H."/>
            <person name="Tritt A."/>
            <person name="Yoshinaga Y."/>
            <person name="Zwiers L.-H."/>
            <person name="Turgeon B."/>
            <person name="Goodwin S."/>
            <person name="Spatafora J."/>
            <person name="Crous P."/>
            <person name="Grigoriev I."/>
        </authorList>
    </citation>
    <scope>NUCLEOTIDE SEQUENCE</scope>
    <source>
        <strain evidence="2">CBS 113979</strain>
    </source>
</reference>
<evidence type="ECO:0000313" key="3">
    <source>
        <dbReference type="Proteomes" id="UP000800041"/>
    </source>
</evidence>
<sequence>MSLPQRTSVKQLKQKQVNKANDYIKKAEESEKKASAARERVDVEPDPERKRELEAEAAKQEKIFRHQARVAKRIQSGAWQGFATGGGIGAAVGAGVGTIVGTVVGGVAAIPTTGLGMLIGAGTGAIHGPFFKLGDDTKGEKDRNEFDPRKMLSDAKEETDEAMAGSKEAEESDTDTEVDFGSEELFFHIPEDQLAEDELSEDQPGGVSLPPVTGASTHSADLAGPSTTRKKPRKLEIRSQAKA</sequence>
<protein>
    <recommendedName>
        <fullName evidence="4">Glycine zipper domain-containing protein</fullName>
    </recommendedName>
</protein>